<dbReference type="EMBL" id="CP011546">
    <property type="protein sequence ID" value="AKK10705.1"/>
    <property type="molecule type" value="Genomic_DNA"/>
</dbReference>
<comment type="similarity">
    <text evidence="3">Belongs to the acetyltransferase family. RimJ subfamily.</text>
</comment>
<dbReference type="Pfam" id="PF13302">
    <property type="entry name" value="Acetyltransf_3"/>
    <property type="match status" value="1"/>
</dbReference>
<dbReference type="PANTHER" id="PTHR43792">
    <property type="entry name" value="GNAT FAMILY, PUTATIVE (AFU_ORTHOLOGUE AFUA_3G00765)-RELATED-RELATED"/>
    <property type="match status" value="1"/>
</dbReference>
<evidence type="ECO:0000256" key="4">
    <source>
        <dbReference type="SAM" id="MobiDB-lite"/>
    </source>
</evidence>
<evidence type="ECO:0000256" key="1">
    <source>
        <dbReference type="ARBA" id="ARBA00022679"/>
    </source>
</evidence>
<dbReference type="SUPFAM" id="SSF55729">
    <property type="entry name" value="Acyl-CoA N-acyltransferases (Nat)"/>
    <property type="match status" value="1"/>
</dbReference>
<accession>A0A0G3HDD8</accession>
<dbReference type="GO" id="GO:0008999">
    <property type="term" value="F:protein-N-terminal-alanine acetyltransferase activity"/>
    <property type="evidence" value="ECO:0007669"/>
    <property type="project" value="TreeGrafter"/>
</dbReference>
<dbReference type="KEGG" id="cut:CUTER_03485"/>
<feature type="region of interest" description="Disordered" evidence="4">
    <location>
        <begin position="1"/>
        <end position="30"/>
    </location>
</feature>
<evidence type="ECO:0000259" key="5">
    <source>
        <dbReference type="PROSITE" id="PS51186"/>
    </source>
</evidence>
<keyword evidence="6" id="KW-0689">Ribosomal protein</keyword>
<evidence type="ECO:0000256" key="2">
    <source>
        <dbReference type="ARBA" id="ARBA00023315"/>
    </source>
</evidence>
<name>A0A0G3HDD8_9CORY</name>
<dbReference type="AlphaFoldDB" id="A0A0G3HDD8"/>
<sequence length="245" mass="27486">MHDFFHQVTRLPDASGPRDPRHPGWPEASPKVALNDGRCLRLRPLTWRDGGEWARQRRADESWLRPVEPTQRGGWHRAHERDAWQANFSFLRTAAKKGTVVPLVIDIDGRFAGQVTIGNIQHGALSEAWIGYWVHSPYMGAGVATAACALGVDHAFERIGLHRLTATYLPTNPASGRVLAKCGFHNEGFLRANLHIDGRWRDHHFVALLADEYASTCVARQIEAGRCAAWHEGRPRAGRYTIHES</sequence>
<dbReference type="PATRIC" id="fig|1072256.5.peg.692"/>
<dbReference type="EC" id="2.3.1.128" evidence="6"/>
<gene>
    <name evidence="6" type="ORF">CUTER_03485</name>
</gene>
<reference evidence="6 7" key="1">
    <citation type="journal article" date="2015" name="Genome Announc.">
        <title>Virulence Factor Genes Detected in the Complete Genome Sequence of Corynebacterium uterequi DSM 45634, Isolated from the Uterus of a Maiden Mare.</title>
        <authorList>
            <person name="Ruckert C."/>
            <person name="Kriete M."/>
            <person name="Jaenicke S."/>
            <person name="Winkler A."/>
            <person name="Tauch A."/>
        </authorList>
    </citation>
    <scope>NUCLEOTIDE SEQUENCE [LARGE SCALE GENOMIC DNA]</scope>
    <source>
        <strain evidence="6 7">DSM 45634</strain>
    </source>
</reference>
<dbReference type="RefSeq" id="WP_047259244.1">
    <property type="nucleotide sequence ID" value="NZ_CP011546.1"/>
</dbReference>
<dbReference type="InterPro" id="IPR016181">
    <property type="entry name" value="Acyl_CoA_acyltransferase"/>
</dbReference>
<keyword evidence="6" id="KW-0687">Ribonucleoprotein</keyword>
<dbReference type="PROSITE" id="PS51186">
    <property type="entry name" value="GNAT"/>
    <property type="match status" value="1"/>
</dbReference>
<dbReference type="InterPro" id="IPR000182">
    <property type="entry name" value="GNAT_dom"/>
</dbReference>
<keyword evidence="2 6" id="KW-0012">Acyltransferase</keyword>
<organism evidence="6 7">
    <name type="scientific">Corynebacterium uterequi</name>
    <dbReference type="NCBI Taxonomy" id="1072256"/>
    <lineage>
        <taxon>Bacteria</taxon>
        <taxon>Bacillati</taxon>
        <taxon>Actinomycetota</taxon>
        <taxon>Actinomycetes</taxon>
        <taxon>Mycobacteriales</taxon>
        <taxon>Corynebacteriaceae</taxon>
        <taxon>Corynebacterium</taxon>
    </lineage>
</organism>
<dbReference type="GO" id="GO:0005737">
    <property type="term" value="C:cytoplasm"/>
    <property type="evidence" value="ECO:0007669"/>
    <property type="project" value="TreeGrafter"/>
</dbReference>
<keyword evidence="1 6" id="KW-0808">Transferase</keyword>
<evidence type="ECO:0000313" key="7">
    <source>
        <dbReference type="Proteomes" id="UP000035548"/>
    </source>
</evidence>
<dbReference type="Proteomes" id="UP000035548">
    <property type="component" value="Chromosome"/>
</dbReference>
<keyword evidence="7" id="KW-1185">Reference proteome</keyword>
<dbReference type="PANTHER" id="PTHR43792:SF8">
    <property type="entry name" value="[RIBOSOMAL PROTEIN US5]-ALANINE N-ACETYLTRANSFERASE"/>
    <property type="match status" value="1"/>
</dbReference>
<proteinExistence type="inferred from homology"/>
<evidence type="ECO:0000313" key="6">
    <source>
        <dbReference type="EMBL" id="AKK10705.1"/>
    </source>
</evidence>
<reference evidence="7" key="2">
    <citation type="submission" date="2015-05" db="EMBL/GenBank/DDBJ databases">
        <title>Complete genome sequence of Corynebacterium uterequi DSM 45634, isolated from the uterus of a maiden mare.</title>
        <authorList>
            <person name="Ruckert C."/>
            <person name="Albersmeier A."/>
            <person name="Winkler A."/>
            <person name="Tauch A."/>
        </authorList>
    </citation>
    <scope>NUCLEOTIDE SEQUENCE [LARGE SCALE GENOMIC DNA]</scope>
    <source>
        <strain evidence="7">DSM 45634</strain>
    </source>
</reference>
<protein>
    <submittedName>
        <fullName evidence="6">Acetyltransferase, ribosomal protein N-acetylase</fullName>
        <ecNumber evidence="6">2.3.1.128</ecNumber>
    </submittedName>
</protein>
<dbReference type="OrthoDB" id="5242221at2"/>
<dbReference type="GO" id="GO:0005840">
    <property type="term" value="C:ribosome"/>
    <property type="evidence" value="ECO:0007669"/>
    <property type="project" value="UniProtKB-KW"/>
</dbReference>
<dbReference type="Gene3D" id="3.40.630.30">
    <property type="match status" value="1"/>
</dbReference>
<feature type="domain" description="N-acetyltransferase" evidence="5">
    <location>
        <begin position="40"/>
        <end position="212"/>
    </location>
</feature>
<evidence type="ECO:0000256" key="3">
    <source>
        <dbReference type="ARBA" id="ARBA00038502"/>
    </source>
</evidence>
<dbReference type="STRING" id="1072256.CUTER_03485"/>
<dbReference type="InterPro" id="IPR051531">
    <property type="entry name" value="N-acetyltransferase"/>
</dbReference>